<dbReference type="InterPro" id="IPR011008">
    <property type="entry name" value="Dimeric_a/b-barrel"/>
</dbReference>
<evidence type="ECO:0000313" key="2">
    <source>
        <dbReference type="Proteomes" id="UP001143307"/>
    </source>
</evidence>
<sequence length="386" mass="42628">MLLARLKLTASGIMLIALLSGCKIQIQVPDNGRVTTISGNYACEALQTCEIDVADLLFNETFIAEPAEGFQFKGWRPETGYLCGNLTSSCPIITSGFEGNDALMDFLLSDEVFYLAPVFNVCGEPCTLAQSLSSDHTPANQTLLHSLIENELGSEPFYLVEYWHIDQDNPQTDIMLAQYDDVLAGQLVLVGARIAVENAVFKQPNMHEGREWSRVRVIAYPSPQAFLAVIQAPSYQQAVQLKHQATLAVQSLWVKAIFANPTIDPFPERQEIYNSNLLTRREMALYPDGTSHGLSGAEAQQLYNDVVGEIFAESGAYPVFQGSVEHLVLGTEDGWEIYNLVYYPSVQDLVAMSTDPRWQAAHPNKGAGLLQNSVMMTTPLIDPKFP</sequence>
<comment type="caution">
    <text evidence="1">The sequence shown here is derived from an EMBL/GenBank/DDBJ whole genome shotgun (WGS) entry which is preliminary data.</text>
</comment>
<dbReference type="PROSITE" id="PS51257">
    <property type="entry name" value="PROKAR_LIPOPROTEIN"/>
    <property type="match status" value="1"/>
</dbReference>
<keyword evidence="2" id="KW-1185">Reference proteome</keyword>
<protein>
    <recommendedName>
        <fullName evidence="3">Bacterial repeat domain-containing protein</fullName>
    </recommendedName>
</protein>
<gene>
    <name evidence="1" type="ORF">EYC87_00600</name>
</gene>
<accession>A0ABT3SQ09</accession>
<organism evidence="1 2">
    <name type="scientific">Candidatus Seongchinamella marina</name>
    <dbReference type="NCBI Taxonomy" id="2518990"/>
    <lineage>
        <taxon>Bacteria</taxon>
        <taxon>Pseudomonadati</taxon>
        <taxon>Pseudomonadota</taxon>
        <taxon>Gammaproteobacteria</taxon>
        <taxon>Cellvibrionales</taxon>
        <taxon>Halieaceae</taxon>
        <taxon>Seongchinamella</taxon>
    </lineage>
</organism>
<proteinExistence type="predicted"/>
<evidence type="ECO:0000313" key="1">
    <source>
        <dbReference type="EMBL" id="MCX2972083.1"/>
    </source>
</evidence>
<reference evidence="1" key="1">
    <citation type="submission" date="2019-02" db="EMBL/GenBank/DDBJ databases">
        <authorList>
            <person name="Li S.-H."/>
        </authorList>
    </citation>
    <scope>NUCLEOTIDE SEQUENCE</scope>
    <source>
        <strain evidence="1">IMCC8485</strain>
    </source>
</reference>
<dbReference type="Proteomes" id="UP001143307">
    <property type="component" value="Unassembled WGS sequence"/>
</dbReference>
<evidence type="ECO:0008006" key="3">
    <source>
        <dbReference type="Google" id="ProtNLM"/>
    </source>
</evidence>
<dbReference type="SUPFAM" id="SSF54909">
    <property type="entry name" value="Dimeric alpha+beta barrel"/>
    <property type="match status" value="2"/>
</dbReference>
<dbReference type="RefSeq" id="WP_279251149.1">
    <property type="nucleotide sequence ID" value="NZ_SHNP01000001.1"/>
</dbReference>
<dbReference type="Gene3D" id="3.30.70.100">
    <property type="match status" value="2"/>
</dbReference>
<dbReference type="EMBL" id="SHNP01000001">
    <property type="protein sequence ID" value="MCX2972083.1"/>
    <property type="molecule type" value="Genomic_DNA"/>
</dbReference>
<name>A0ABT3SQ09_9GAMM</name>